<dbReference type="EMBL" id="KN822011">
    <property type="protein sequence ID" value="KIM67826.1"/>
    <property type="molecule type" value="Genomic_DNA"/>
</dbReference>
<accession>A0A0C3EIS3</accession>
<evidence type="ECO:0000313" key="2">
    <source>
        <dbReference type="EMBL" id="KIM67826.1"/>
    </source>
</evidence>
<gene>
    <name evidence="2" type="ORF">SCLCIDRAFT_20825</name>
</gene>
<evidence type="ECO:0000256" key="1">
    <source>
        <dbReference type="SAM" id="MobiDB-lite"/>
    </source>
</evidence>
<sequence length="143" mass="15263">MWPGDVDGPGCGTDVLKGLPDGTEAQTDASNASNRAGTNRLSHTDGAGTYLGVGDVKHPVLETDGIGCHMDASTRKMDALSIKMDARIPINETEIVRTCQKMSETQNSPVMHETVTPEHMEPTTLLVHYSAIATDHGYTLLEG</sequence>
<proteinExistence type="predicted"/>
<reference evidence="2 3" key="1">
    <citation type="submission" date="2014-04" db="EMBL/GenBank/DDBJ databases">
        <authorList>
            <consortium name="DOE Joint Genome Institute"/>
            <person name="Kuo A."/>
            <person name="Kohler A."/>
            <person name="Nagy L.G."/>
            <person name="Floudas D."/>
            <person name="Copeland A."/>
            <person name="Barry K.W."/>
            <person name="Cichocki N."/>
            <person name="Veneault-Fourrey C."/>
            <person name="LaButti K."/>
            <person name="Lindquist E.A."/>
            <person name="Lipzen A."/>
            <person name="Lundell T."/>
            <person name="Morin E."/>
            <person name="Murat C."/>
            <person name="Sun H."/>
            <person name="Tunlid A."/>
            <person name="Henrissat B."/>
            <person name="Grigoriev I.V."/>
            <person name="Hibbett D.S."/>
            <person name="Martin F."/>
            <person name="Nordberg H.P."/>
            <person name="Cantor M.N."/>
            <person name="Hua S.X."/>
        </authorList>
    </citation>
    <scope>NUCLEOTIDE SEQUENCE [LARGE SCALE GENOMIC DNA]</scope>
    <source>
        <strain evidence="2 3">Foug A</strain>
    </source>
</reference>
<dbReference type="Proteomes" id="UP000053989">
    <property type="component" value="Unassembled WGS sequence"/>
</dbReference>
<dbReference type="AlphaFoldDB" id="A0A0C3EIS3"/>
<protein>
    <submittedName>
        <fullName evidence="2">Uncharacterized protein</fullName>
    </submittedName>
</protein>
<name>A0A0C3EIS3_9AGAM</name>
<keyword evidence="3" id="KW-1185">Reference proteome</keyword>
<dbReference type="HOGENOM" id="CLU_1807373_0_0_1"/>
<feature type="compositionally biased region" description="Polar residues" evidence="1">
    <location>
        <begin position="24"/>
        <end position="41"/>
    </location>
</feature>
<evidence type="ECO:0000313" key="3">
    <source>
        <dbReference type="Proteomes" id="UP000053989"/>
    </source>
</evidence>
<organism evidence="2 3">
    <name type="scientific">Scleroderma citrinum Foug A</name>
    <dbReference type="NCBI Taxonomy" id="1036808"/>
    <lineage>
        <taxon>Eukaryota</taxon>
        <taxon>Fungi</taxon>
        <taxon>Dikarya</taxon>
        <taxon>Basidiomycota</taxon>
        <taxon>Agaricomycotina</taxon>
        <taxon>Agaricomycetes</taxon>
        <taxon>Agaricomycetidae</taxon>
        <taxon>Boletales</taxon>
        <taxon>Sclerodermatineae</taxon>
        <taxon>Sclerodermataceae</taxon>
        <taxon>Scleroderma</taxon>
    </lineage>
</organism>
<feature type="region of interest" description="Disordered" evidence="1">
    <location>
        <begin position="1"/>
        <end position="43"/>
    </location>
</feature>
<reference evidence="3" key="2">
    <citation type="submission" date="2015-01" db="EMBL/GenBank/DDBJ databases">
        <title>Evolutionary Origins and Diversification of the Mycorrhizal Mutualists.</title>
        <authorList>
            <consortium name="DOE Joint Genome Institute"/>
            <consortium name="Mycorrhizal Genomics Consortium"/>
            <person name="Kohler A."/>
            <person name="Kuo A."/>
            <person name="Nagy L.G."/>
            <person name="Floudas D."/>
            <person name="Copeland A."/>
            <person name="Barry K.W."/>
            <person name="Cichocki N."/>
            <person name="Veneault-Fourrey C."/>
            <person name="LaButti K."/>
            <person name="Lindquist E.A."/>
            <person name="Lipzen A."/>
            <person name="Lundell T."/>
            <person name="Morin E."/>
            <person name="Murat C."/>
            <person name="Riley R."/>
            <person name="Ohm R."/>
            <person name="Sun H."/>
            <person name="Tunlid A."/>
            <person name="Henrissat B."/>
            <person name="Grigoriev I.V."/>
            <person name="Hibbett D.S."/>
            <person name="Martin F."/>
        </authorList>
    </citation>
    <scope>NUCLEOTIDE SEQUENCE [LARGE SCALE GENOMIC DNA]</scope>
    <source>
        <strain evidence="3">Foug A</strain>
    </source>
</reference>
<dbReference type="InParanoid" id="A0A0C3EIS3"/>